<dbReference type="Proteomes" id="UP000095286">
    <property type="component" value="Unplaced"/>
</dbReference>
<protein>
    <submittedName>
        <fullName evidence="2">Beta-1,4-glucuronyltransferase 1</fullName>
    </submittedName>
</protein>
<organism evidence="1 2">
    <name type="scientific">Rhabditophanes sp. KR3021</name>
    <dbReference type="NCBI Taxonomy" id="114890"/>
    <lineage>
        <taxon>Eukaryota</taxon>
        <taxon>Metazoa</taxon>
        <taxon>Ecdysozoa</taxon>
        <taxon>Nematoda</taxon>
        <taxon>Chromadorea</taxon>
        <taxon>Rhabditida</taxon>
        <taxon>Tylenchina</taxon>
        <taxon>Panagrolaimomorpha</taxon>
        <taxon>Strongyloidoidea</taxon>
        <taxon>Alloionematidae</taxon>
        <taxon>Rhabditophanes</taxon>
    </lineage>
</organism>
<evidence type="ECO:0000313" key="2">
    <source>
        <dbReference type="WBParaSite" id="RSKR_0000866900.1"/>
    </source>
</evidence>
<accession>A0AC35U6S6</accession>
<name>A0AC35U6S6_9BILA</name>
<evidence type="ECO:0000313" key="1">
    <source>
        <dbReference type="Proteomes" id="UP000095286"/>
    </source>
</evidence>
<proteinExistence type="predicted"/>
<dbReference type="WBParaSite" id="RSKR_0000866900.1">
    <property type="protein sequence ID" value="RSKR_0000866900.1"/>
    <property type="gene ID" value="RSKR_0000866900"/>
</dbReference>
<sequence>MQEARSKLSVHFLFTNTFERYRDTDGVDEFVGRITELYKNFDYNQKCTKEEFSESEQARLFNNYPINVVRNMARFYSNSKYILSADMNHLFSRNFERKMINLANKVYTKGNNFALTYRIFEVNQNQTKMPNTKVLLKELMKKGLAFEFHHYMAAHKIKNLSEWLNTPESHLNTDPQFNVTLTNAQWEPQFVSLRNVPFHDESFFYPVRDNTVQRWEMCHLNYQFVIANDVFMFHHGIKERQEKNTIEMARLNIFPWAFQAMTIFTNKMALLYPKTHPTCPEIDRFFGPKGKKIKSMLGRMH</sequence>
<reference evidence="2" key="1">
    <citation type="submission" date="2016-11" db="UniProtKB">
        <authorList>
            <consortium name="WormBaseParasite"/>
        </authorList>
    </citation>
    <scope>IDENTIFICATION</scope>
    <source>
        <strain evidence="2">KR3021</strain>
    </source>
</reference>